<accession>A0A8H6IQI1</accession>
<evidence type="ECO:0000313" key="4">
    <source>
        <dbReference type="Proteomes" id="UP000652219"/>
    </source>
</evidence>
<comment type="caution">
    <text evidence="3">The sequence shown here is derived from an EMBL/GenBank/DDBJ whole genome shotgun (WGS) entry which is preliminary data.</text>
</comment>
<dbReference type="Pfam" id="PF24476">
    <property type="entry name" value="DUF7580"/>
    <property type="match status" value="1"/>
</dbReference>
<evidence type="ECO:0000313" key="3">
    <source>
        <dbReference type="EMBL" id="KAF6790327.1"/>
    </source>
</evidence>
<dbReference type="PANTHER" id="PTHR35186">
    <property type="entry name" value="ANK_REP_REGION DOMAIN-CONTAINING PROTEIN"/>
    <property type="match status" value="1"/>
</dbReference>
<reference evidence="3 4" key="1">
    <citation type="journal article" date="2020" name="Phytopathology">
        <title>Genome Sequence Resources of Colletotrichum truncatum, C. plurivorum, C. musicola, and C. sojae: Four Species Pathogenic to Soybean (Glycine max).</title>
        <authorList>
            <person name="Rogerio F."/>
            <person name="Boufleur T.R."/>
            <person name="Ciampi-Guillardi M."/>
            <person name="Sukno S.A."/>
            <person name="Thon M.R."/>
            <person name="Massola Junior N.S."/>
            <person name="Baroncelli R."/>
        </authorList>
    </citation>
    <scope>NUCLEOTIDE SEQUENCE [LARGE SCALE GENOMIC DNA]</scope>
    <source>
        <strain evidence="3 4">LFN0009</strain>
    </source>
</reference>
<organism evidence="3 4">
    <name type="scientific">Colletotrichum sojae</name>
    <dbReference type="NCBI Taxonomy" id="2175907"/>
    <lineage>
        <taxon>Eukaryota</taxon>
        <taxon>Fungi</taxon>
        <taxon>Dikarya</taxon>
        <taxon>Ascomycota</taxon>
        <taxon>Pezizomycotina</taxon>
        <taxon>Sordariomycetes</taxon>
        <taxon>Hypocreomycetidae</taxon>
        <taxon>Glomerellales</taxon>
        <taxon>Glomerellaceae</taxon>
        <taxon>Colletotrichum</taxon>
        <taxon>Colletotrichum orchidearum species complex</taxon>
    </lineage>
</organism>
<dbReference type="PANTHER" id="PTHR35186:SF4">
    <property type="entry name" value="PRION-INHIBITION AND PROPAGATION HELO DOMAIN-CONTAINING PROTEIN"/>
    <property type="match status" value="1"/>
</dbReference>
<proteinExistence type="predicted"/>
<protein>
    <recommendedName>
        <fullName evidence="2">DUF7580 domain-containing protein</fullName>
    </recommendedName>
</protein>
<dbReference type="Proteomes" id="UP000652219">
    <property type="component" value="Unassembled WGS sequence"/>
</dbReference>
<keyword evidence="1" id="KW-0732">Signal</keyword>
<dbReference type="AlphaFoldDB" id="A0A8H6IQI1"/>
<evidence type="ECO:0000256" key="1">
    <source>
        <dbReference type="SAM" id="SignalP"/>
    </source>
</evidence>
<feature type="signal peptide" evidence="1">
    <location>
        <begin position="1"/>
        <end position="20"/>
    </location>
</feature>
<keyword evidence="4" id="KW-1185">Reference proteome</keyword>
<dbReference type="InterPro" id="IPR056002">
    <property type="entry name" value="DUF7580"/>
</dbReference>
<dbReference type="EMBL" id="WIGN01000506">
    <property type="protein sequence ID" value="KAF6790327.1"/>
    <property type="molecule type" value="Genomic_DNA"/>
</dbReference>
<sequence>MSGFEVAGLVLGVLPLVINALAEYREGKGALSTLLKFKGLLDDLIHQLSTQKTAFYLDILQLLREAKVSAILDDTDPPESRCCYEKCLKEITSKLETIVRPKTLNDLNAILCAHMHPDPSSLSLVKGRFKFAIDRKSLDGLVRDLRTERYSLGKLLKRVKTQRDWEARQPSAYSTKMAKLFAQVQVGAASLYRAACRCWTCECQHQHTIMVRLENRTVNSLQPSGAQPAHITFRVCFPTGENLIQEAEVRARTKEIRLSETGIWQATDDMDAACQYASTRVTNICEEAREARRRGYTLALELTASDALNLREEISESQYMQSFKTTTTLRDFLADTSQNQDARMTPKQQSLLALDVLQLQRTPCGAWAPIVEQAGMPPATLLVQPLAVSAQTPKVTVLELAILMLEILHHKSLETWAAETQQGQGTATWG</sequence>
<gene>
    <name evidence="3" type="ORF">CSOJ01_14598</name>
</gene>
<feature type="domain" description="DUF7580" evidence="2">
    <location>
        <begin position="183"/>
        <end position="354"/>
    </location>
</feature>
<evidence type="ECO:0000259" key="2">
    <source>
        <dbReference type="Pfam" id="PF24476"/>
    </source>
</evidence>
<feature type="chain" id="PRO_5034803624" description="DUF7580 domain-containing protein" evidence="1">
    <location>
        <begin position="21"/>
        <end position="430"/>
    </location>
</feature>
<name>A0A8H6IQI1_9PEZI</name>